<organism evidence="1 2">
    <name type="scientific">Globisporangium ultimum (strain ATCC 200006 / CBS 805.95 / DAOM BR144)</name>
    <name type="common">Pythium ultimum</name>
    <dbReference type="NCBI Taxonomy" id="431595"/>
    <lineage>
        <taxon>Eukaryota</taxon>
        <taxon>Sar</taxon>
        <taxon>Stramenopiles</taxon>
        <taxon>Oomycota</taxon>
        <taxon>Peronosporomycetes</taxon>
        <taxon>Pythiales</taxon>
        <taxon>Pythiaceae</taxon>
        <taxon>Globisporangium</taxon>
    </lineage>
</organism>
<reference evidence="2" key="1">
    <citation type="journal article" date="2010" name="Genome Biol.">
        <title>Genome sequence of the necrotrophic plant pathogen Pythium ultimum reveals original pathogenicity mechanisms and effector repertoire.</title>
        <authorList>
            <person name="Levesque C.A."/>
            <person name="Brouwer H."/>
            <person name="Cano L."/>
            <person name="Hamilton J.P."/>
            <person name="Holt C."/>
            <person name="Huitema E."/>
            <person name="Raffaele S."/>
            <person name="Robideau G.P."/>
            <person name="Thines M."/>
            <person name="Win J."/>
            <person name="Zerillo M.M."/>
            <person name="Beakes G.W."/>
            <person name="Boore J.L."/>
            <person name="Busam D."/>
            <person name="Dumas B."/>
            <person name="Ferriera S."/>
            <person name="Fuerstenberg S.I."/>
            <person name="Gachon C.M."/>
            <person name="Gaulin E."/>
            <person name="Govers F."/>
            <person name="Grenville-Briggs L."/>
            <person name="Horner N."/>
            <person name="Hostetler J."/>
            <person name="Jiang R.H."/>
            <person name="Johnson J."/>
            <person name="Krajaejun T."/>
            <person name="Lin H."/>
            <person name="Meijer H.J."/>
            <person name="Moore B."/>
            <person name="Morris P."/>
            <person name="Phuntmart V."/>
            <person name="Puiu D."/>
            <person name="Shetty J."/>
            <person name="Stajich J.E."/>
            <person name="Tripathy S."/>
            <person name="Wawra S."/>
            <person name="van West P."/>
            <person name="Whitty B.R."/>
            <person name="Coutinho P.M."/>
            <person name="Henrissat B."/>
            <person name="Martin F."/>
            <person name="Thomas P.D."/>
            <person name="Tyler B.M."/>
            <person name="De Vries R.P."/>
            <person name="Kamoun S."/>
            <person name="Yandell M."/>
            <person name="Tisserat N."/>
            <person name="Buell C.R."/>
        </authorList>
    </citation>
    <scope>NUCLEOTIDE SEQUENCE</scope>
    <source>
        <strain evidence="2">DAOM:BR144</strain>
    </source>
</reference>
<dbReference type="VEuPathDB" id="FungiDB:PYU1_G000211"/>
<proteinExistence type="predicted"/>
<dbReference type="EMBL" id="GL376636">
    <property type="status" value="NOT_ANNOTATED_CDS"/>
    <property type="molecule type" value="Genomic_DNA"/>
</dbReference>
<evidence type="ECO:0000313" key="2">
    <source>
        <dbReference type="Proteomes" id="UP000019132"/>
    </source>
</evidence>
<accession>K3W5H0</accession>
<dbReference type="InParanoid" id="K3W5H0"/>
<name>K3W5H0_GLOUD</name>
<dbReference type="HOGENOM" id="CLU_2893004_0_0_1"/>
<protein>
    <submittedName>
        <fullName evidence="1">Uncharacterized protein</fullName>
    </submittedName>
</protein>
<dbReference type="Proteomes" id="UP000019132">
    <property type="component" value="Unassembled WGS sequence"/>
</dbReference>
<sequence length="63" mass="7678">MNSLTVMASFGSYRTFKYQLQHNAKLRRKRQAFMRLIISKEQCYQRMNENIRARQERMWSASS</sequence>
<dbReference type="EnsemblProtists" id="PYU1_T000211">
    <property type="protein sequence ID" value="PYU1_T000211"/>
    <property type="gene ID" value="PYU1_G000211"/>
</dbReference>
<keyword evidence="2" id="KW-1185">Reference proteome</keyword>
<reference evidence="1" key="3">
    <citation type="submission" date="2015-02" db="UniProtKB">
        <authorList>
            <consortium name="EnsemblProtists"/>
        </authorList>
    </citation>
    <scope>IDENTIFICATION</scope>
    <source>
        <strain evidence="1">DAOM BR144</strain>
    </source>
</reference>
<evidence type="ECO:0000313" key="1">
    <source>
        <dbReference type="EnsemblProtists" id="PYU1_T000211"/>
    </source>
</evidence>
<reference evidence="2" key="2">
    <citation type="submission" date="2010-04" db="EMBL/GenBank/DDBJ databases">
        <authorList>
            <person name="Buell R."/>
            <person name="Hamilton J."/>
            <person name="Hostetler J."/>
        </authorList>
    </citation>
    <scope>NUCLEOTIDE SEQUENCE [LARGE SCALE GENOMIC DNA]</scope>
    <source>
        <strain evidence="2">DAOM:BR144</strain>
    </source>
</reference>
<dbReference type="AlphaFoldDB" id="K3W5H0"/>